<dbReference type="InterPro" id="IPR002525">
    <property type="entry name" value="Transp_IS110-like_N"/>
</dbReference>
<dbReference type="PANTHER" id="PTHR33055:SF15">
    <property type="entry name" value="TRANSPOSASE-RELATED"/>
    <property type="match status" value="1"/>
</dbReference>
<accession>A0A8J3I9Z7</accession>
<evidence type="ECO:0000313" key="2">
    <source>
        <dbReference type="EMBL" id="GHO48742.1"/>
    </source>
</evidence>
<dbReference type="GO" id="GO:0004803">
    <property type="term" value="F:transposase activity"/>
    <property type="evidence" value="ECO:0007669"/>
    <property type="project" value="InterPro"/>
</dbReference>
<feature type="domain" description="Transposase IS110-like N-terminal" evidence="1">
    <location>
        <begin position="9"/>
        <end position="83"/>
    </location>
</feature>
<protein>
    <recommendedName>
        <fullName evidence="1">Transposase IS110-like N-terminal domain-containing protein</fullName>
    </recommendedName>
</protein>
<name>A0A8J3I9Z7_9CHLR</name>
<dbReference type="GO" id="GO:0006313">
    <property type="term" value="P:DNA transposition"/>
    <property type="evidence" value="ECO:0007669"/>
    <property type="project" value="InterPro"/>
</dbReference>
<reference evidence="2" key="1">
    <citation type="submission" date="2020-10" db="EMBL/GenBank/DDBJ databases">
        <title>Taxonomic study of unclassified bacteria belonging to the class Ktedonobacteria.</title>
        <authorList>
            <person name="Yabe S."/>
            <person name="Wang C.M."/>
            <person name="Zheng Y."/>
            <person name="Sakai Y."/>
            <person name="Cavaletti L."/>
            <person name="Monciardini P."/>
            <person name="Donadio S."/>
        </authorList>
    </citation>
    <scope>NUCLEOTIDE SEQUENCE</scope>
    <source>
        <strain evidence="2">SOSP1-1</strain>
    </source>
</reference>
<evidence type="ECO:0000259" key="1">
    <source>
        <dbReference type="Pfam" id="PF01548"/>
    </source>
</evidence>
<dbReference type="AlphaFoldDB" id="A0A8J3I9Z7"/>
<dbReference type="GO" id="GO:0003677">
    <property type="term" value="F:DNA binding"/>
    <property type="evidence" value="ECO:0007669"/>
    <property type="project" value="InterPro"/>
</dbReference>
<dbReference type="Proteomes" id="UP000612362">
    <property type="component" value="Unassembled WGS sequence"/>
</dbReference>
<organism evidence="2 3">
    <name type="scientific">Ktedonospora formicarum</name>
    <dbReference type="NCBI Taxonomy" id="2778364"/>
    <lineage>
        <taxon>Bacteria</taxon>
        <taxon>Bacillati</taxon>
        <taxon>Chloroflexota</taxon>
        <taxon>Ktedonobacteria</taxon>
        <taxon>Ktedonobacterales</taxon>
        <taxon>Ktedonobacteraceae</taxon>
        <taxon>Ktedonospora</taxon>
    </lineage>
</organism>
<keyword evidence="3" id="KW-1185">Reference proteome</keyword>
<gene>
    <name evidence="2" type="ORF">KSX_69050</name>
</gene>
<comment type="caution">
    <text evidence="2">The sequence shown here is derived from an EMBL/GenBank/DDBJ whole genome shotgun (WGS) entry which is preliminary data.</text>
</comment>
<sequence>MSPWKVRQITGNQSSMCWNVLEGHLEVLVVNAQHLKTVPGRKTDLKDAEWIADLLQYGLLNPSFIPPAPQREVRELTRYRMSLDSRNARV</sequence>
<proteinExistence type="predicted"/>
<dbReference type="EMBL" id="BNJF01000004">
    <property type="protein sequence ID" value="GHO48742.1"/>
    <property type="molecule type" value="Genomic_DNA"/>
</dbReference>
<evidence type="ECO:0000313" key="3">
    <source>
        <dbReference type="Proteomes" id="UP000612362"/>
    </source>
</evidence>
<dbReference type="PANTHER" id="PTHR33055">
    <property type="entry name" value="TRANSPOSASE FOR INSERTION SEQUENCE ELEMENT IS1111A"/>
    <property type="match status" value="1"/>
</dbReference>
<dbReference type="Pfam" id="PF01548">
    <property type="entry name" value="DEDD_Tnp_IS110"/>
    <property type="match status" value="1"/>
</dbReference>
<dbReference type="InterPro" id="IPR047650">
    <property type="entry name" value="Transpos_IS110"/>
</dbReference>